<keyword evidence="2" id="KW-1185">Reference proteome</keyword>
<dbReference type="Proteomes" id="UP001190700">
    <property type="component" value="Unassembled WGS sequence"/>
</dbReference>
<comment type="caution">
    <text evidence="1">The sequence shown here is derived from an EMBL/GenBank/DDBJ whole genome shotgun (WGS) entry which is preliminary data.</text>
</comment>
<organism evidence="1 2">
    <name type="scientific">Cymbomonas tetramitiformis</name>
    <dbReference type="NCBI Taxonomy" id="36881"/>
    <lineage>
        <taxon>Eukaryota</taxon>
        <taxon>Viridiplantae</taxon>
        <taxon>Chlorophyta</taxon>
        <taxon>Pyramimonadophyceae</taxon>
        <taxon>Pyramimonadales</taxon>
        <taxon>Pyramimonadaceae</taxon>
        <taxon>Cymbomonas</taxon>
    </lineage>
</organism>
<gene>
    <name evidence="1" type="ORF">CYMTET_27299</name>
</gene>
<evidence type="ECO:0000313" key="1">
    <source>
        <dbReference type="EMBL" id="KAK3263929.1"/>
    </source>
</evidence>
<dbReference type="AlphaFoldDB" id="A0AAE0KXC2"/>
<dbReference type="EMBL" id="LGRX02014926">
    <property type="protein sequence ID" value="KAK3263929.1"/>
    <property type="molecule type" value="Genomic_DNA"/>
</dbReference>
<sequence>MLRRVMSFVLQELYMNVGPRPQSIAAVGHALSFVLGAPEQMDEALYVQCQAFVRAMMKQTRHINEASAQALLSAIGNLMLNAHLETTLPSAEGKIEDLKGYLNDIGKILLDEMIAEELSISLAASAVVKMTLRQGSTKPHSWVFHEAITTYDGTTFNPISYQASIAGDEAIRAIMTTLKIDPYFVTGIYPLRPFALLPAPSPSAPRPASIFTISIISPPPSTSTLFTAPFLHHPHPLHRPRPSTP</sequence>
<protein>
    <submittedName>
        <fullName evidence="1">Uncharacterized protein</fullName>
    </submittedName>
</protein>
<evidence type="ECO:0000313" key="2">
    <source>
        <dbReference type="Proteomes" id="UP001190700"/>
    </source>
</evidence>
<reference evidence="1 2" key="1">
    <citation type="journal article" date="2015" name="Genome Biol. Evol.">
        <title>Comparative Genomics of a Bacterivorous Green Alga Reveals Evolutionary Causalities and Consequences of Phago-Mixotrophic Mode of Nutrition.</title>
        <authorList>
            <person name="Burns J.A."/>
            <person name="Paasch A."/>
            <person name="Narechania A."/>
            <person name="Kim E."/>
        </authorList>
    </citation>
    <scope>NUCLEOTIDE SEQUENCE [LARGE SCALE GENOMIC DNA]</scope>
    <source>
        <strain evidence="1 2">PLY_AMNH</strain>
    </source>
</reference>
<name>A0AAE0KXC2_9CHLO</name>
<accession>A0AAE0KXC2</accession>
<proteinExistence type="predicted"/>